<evidence type="ECO:0000313" key="2">
    <source>
        <dbReference type="Proteomes" id="UP001054945"/>
    </source>
</evidence>
<gene>
    <name evidence="1" type="ORF">CEXT_355061</name>
</gene>
<reference evidence="1 2" key="1">
    <citation type="submission" date="2021-06" db="EMBL/GenBank/DDBJ databases">
        <title>Caerostris extrusa draft genome.</title>
        <authorList>
            <person name="Kono N."/>
            <person name="Arakawa K."/>
        </authorList>
    </citation>
    <scope>NUCLEOTIDE SEQUENCE [LARGE SCALE GENOMIC DNA]</scope>
</reference>
<comment type="caution">
    <text evidence="1">The sequence shown here is derived from an EMBL/GenBank/DDBJ whole genome shotgun (WGS) entry which is preliminary data.</text>
</comment>
<proteinExistence type="predicted"/>
<dbReference type="AlphaFoldDB" id="A0AAV4MCZ3"/>
<protein>
    <submittedName>
        <fullName evidence="1">Uncharacterized protein</fullName>
    </submittedName>
</protein>
<keyword evidence="2" id="KW-1185">Reference proteome</keyword>
<sequence>MQLLMGDVRCASRDQVILNGRYRICCPALPGQSTLRRYVMFFFARSAYRALDRQCKVCQQRPGQLKCLGKWHLRLRHFLFSQCFDDLLSHELRFLACWGV</sequence>
<name>A0AAV4MCZ3_CAEEX</name>
<accession>A0AAV4MCZ3</accession>
<evidence type="ECO:0000313" key="1">
    <source>
        <dbReference type="EMBL" id="GIX70223.1"/>
    </source>
</evidence>
<dbReference type="EMBL" id="BPLR01002122">
    <property type="protein sequence ID" value="GIX70223.1"/>
    <property type="molecule type" value="Genomic_DNA"/>
</dbReference>
<dbReference type="Proteomes" id="UP001054945">
    <property type="component" value="Unassembled WGS sequence"/>
</dbReference>
<organism evidence="1 2">
    <name type="scientific">Caerostris extrusa</name>
    <name type="common">Bark spider</name>
    <name type="synonym">Caerostris bankana</name>
    <dbReference type="NCBI Taxonomy" id="172846"/>
    <lineage>
        <taxon>Eukaryota</taxon>
        <taxon>Metazoa</taxon>
        <taxon>Ecdysozoa</taxon>
        <taxon>Arthropoda</taxon>
        <taxon>Chelicerata</taxon>
        <taxon>Arachnida</taxon>
        <taxon>Araneae</taxon>
        <taxon>Araneomorphae</taxon>
        <taxon>Entelegynae</taxon>
        <taxon>Araneoidea</taxon>
        <taxon>Araneidae</taxon>
        <taxon>Caerostris</taxon>
    </lineage>
</organism>